<dbReference type="PANTHER" id="PTHR43767">
    <property type="entry name" value="LONG-CHAIN-FATTY-ACID--COA LIGASE"/>
    <property type="match status" value="1"/>
</dbReference>
<sequence length="413" mass="45106">MAIKQPVAPVWWEHDAHLLRFVCDLVAGELSLLRRSRVEPGLPWPGTLHIGRDLGADSLEVLSVATALSDMLHLHRSGIEDYLLARLEIEEWAAIARQSLRQFSAELTFRTSGSAGIPKRCTHPVSSLWQEVAVLAALLPGRRRILSAVPSHHIYGFLFTVLLPQAPGMQDLDVLDVRGSSAARLAHELRAGDLVVAHPEFWRAALQSQPLFAPGVIGVTSSAPCPDELAEALLAAGLDKLIQVYGSSETGGVGWRESAAAPFQAFPYWRRVAEDDAVLERTLLDGACARCAIQDTLEWVGTDTFRPAGRIDQAVQVAGINVFPAQVAAALREHPAVLDASVRLMRADEGNRLKAFIVPRAAHADRVMLQAQLAAWSRERFDSSQRPMAFSFGSQLPRQANEKLADWIIDATG</sequence>
<keyword evidence="3" id="KW-0436">Ligase</keyword>
<proteinExistence type="predicted"/>
<organism evidence="3 4">
    <name type="scientific">Massilia psychrophila</name>
    <dbReference type="NCBI Taxonomy" id="1603353"/>
    <lineage>
        <taxon>Bacteria</taxon>
        <taxon>Pseudomonadati</taxon>
        <taxon>Pseudomonadota</taxon>
        <taxon>Betaproteobacteria</taxon>
        <taxon>Burkholderiales</taxon>
        <taxon>Oxalobacteraceae</taxon>
        <taxon>Telluria group</taxon>
        <taxon>Massilia</taxon>
    </lineage>
</organism>
<reference evidence="3 4" key="1">
    <citation type="submission" date="2017-10" db="EMBL/GenBank/DDBJ databases">
        <title>Massilia psychrophilum sp. nov., a novel purple-pigmented bacterium isolated from Tianshan glacier, Xinjiang Municipality, China.</title>
        <authorList>
            <person name="Wang H."/>
        </authorList>
    </citation>
    <scope>NUCLEOTIDE SEQUENCE [LARGE SCALE GENOMIC DNA]</scope>
    <source>
        <strain evidence="3 4">JCM 30813</strain>
    </source>
</reference>
<evidence type="ECO:0000259" key="2">
    <source>
        <dbReference type="Pfam" id="PF13193"/>
    </source>
</evidence>
<feature type="domain" description="AMP-binding enzyme C-terminal" evidence="2">
    <location>
        <begin position="327"/>
        <end position="403"/>
    </location>
</feature>
<dbReference type="Pfam" id="PF00501">
    <property type="entry name" value="AMP-binding"/>
    <property type="match status" value="1"/>
</dbReference>
<evidence type="ECO:0000313" key="4">
    <source>
        <dbReference type="Proteomes" id="UP000228593"/>
    </source>
</evidence>
<protein>
    <submittedName>
        <fullName evidence="3">4-coumarate--CoA ligase</fullName>
    </submittedName>
</protein>
<dbReference type="AlphaFoldDB" id="A0A2G8T511"/>
<dbReference type="Gene3D" id="3.40.50.12780">
    <property type="entry name" value="N-terminal domain of ligase-like"/>
    <property type="match status" value="1"/>
</dbReference>
<evidence type="ECO:0000259" key="1">
    <source>
        <dbReference type="Pfam" id="PF00501"/>
    </source>
</evidence>
<comment type="caution">
    <text evidence="3">The sequence shown here is derived from an EMBL/GenBank/DDBJ whole genome shotgun (WGS) entry which is preliminary data.</text>
</comment>
<dbReference type="PANTHER" id="PTHR43767:SF1">
    <property type="entry name" value="NONRIBOSOMAL PEPTIDE SYNTHASE PES1 (EUROFUNG)-RELATED"/>
    <property type="match status" value="1"/>
</dbReference>
<dbReference type="Pfam" id="PF13193">
    <property type="entry name" value="AMP-binding_C"/>
    <property type="match status" value="1"/>
</dbReference>
<dbReference type="RefSeq" id="WP_099914575.1">
    <property type="nucleotide sequence ID" value="NZ_BMHS01000004.1"/>
</dbReference>
<name>A0A2G8T511_9BURK</name>
<keyword evidence="4" id="KW-1185">Reference proteome</keyword>
<dbReference type="InterPro" id="IPR045851">
    <property type="entry name" value="AMP-bd_C_sf"/>
</dbReference>
<dbReference type="InterPro" id="IPR000873">
    <property type="entry name" value="AMP-dep_synth/lig_dom"/>
</dbReference>
<dbReference type="GO" id="GO:0016878">
    <property type="term" value="F:acid-thiol ligase activity"/>
    <property type="evidence" value="ECO:0007669"/>
    <property type="project" value="UniProtKB-ARBA"/>
</dbReference>
<dbReference type="Gene3D" id="3.30.300.30">
    <property type="match status" value="1"/>
</dbReference>
<dbReference type="Proteomes" id="UP000228593">
    <property type="component" value="Unassembled WGS sequence"/>
</dbReference>
<dbReference type="InterPro" id="IPR042099">
    <property type="entry name" value="ANL_N_sf"/>
</dbReference>
<dbReference type="InterPro" id="IPR050237">
    <property type="entry name" value="ATP-dep_AMP-bd_enzyme"/>
</dbReference>
<dbReference type="InterPro" id="IPR025110">
    <property type="entry name" value="AMP-bd_C"/>
</dbReference>
<dbReference type="OrthoDB" id="9787658at2"/>
<accession>A0A2G8T511</accession>
<dbReference type="SUPFAM" id="SSF56801">
    <property type="entry name" value="Acetyl-CoA synthetase-like"/>
    <property type="match status" value="1"/>
</dbReference>
<evidence type="ECO:0000313" key="3">
    <source>
        <dbReference type="EMBL" id="PIL41131.1"/>
    </source>
</evidence>
<feature type="domain" description="AMP-dependent synthetase/ligase" evidence="1">
    <location>
        <begin position="111"/>
        <end position="255"/>
    </location>
</feature>
<gene>
    <name evidence="3" type="ORF">CR103_03225</name>
</gene>
<dbReference type="EMBL" id="PDOB01000003">
    <property type="protein sequence ID" value="PIL41131.1"/>
    <property type="molecule type" value="Genomic_DNA"/>
</dbReference>